<dbReference type="PANTHER" id="PTHR24260:SF136">
    <property type="entry name" value="GH08193P-RELATED"/>
    <property type="match status" value="1"/>
</dbReference>
<dbReference type="InterPro" id="IPR001254">
    <property type="entry name" value="Trypsin_dom"/>
</dbReference>
<dbReference type="InterPro" id="IPR051333">
    <property type="entry name" value="CLIP_Serine_Protease"/>
</dbReference>
<dbReference type="PROSITE" id="PS50240">
    <property type="entry name" value="TRYPSIN_DOM"/>
    <property type="match status" value="1"/>
</dbReference>
<reference evidence="2 3" key="1">
    <citation type="submission" date="2019-07" db="EMBL/GenBank/DDBJ databases">
        <title>Draft genome assembly of a fouling barnacle, Amphibalanus amphitrite (Darwin, 1854): The first reference genome for Thecostraca.</title>
        <authorList>
            <person name="Kim W."/>
        </authorList>
    </citation>
    <scope>NUCLEOTIDE SEQUENCE [LARGE SCALE GENOMIC DNA]</scope>
    <source>
        <strain evidence="2">SNU_AA5</strain>
        <tissue evidence="2">Soma without cirri and trophi</tissue>
    </source>
</reference>
<dbReference type="EMBL" id="VIIS01001822">
    <property type="protein sequence ID" value="KAF0292332.1"/>
    <property type="molecule type" value="Genomic_DNA"/>
</dbReference>
<gene>
    <name evidence="2" type="primary">CTR2_1</name>
    <name evidence="2" type="ORF">FJT64_009682</name>
</gene>
<sequence>MVVRLGDYDRSTFMDGVHTDYEIERFVMPPNYKVNASNHDIGLIRLKKEVQFSPFVCTIPLPDGPTGDLGGEPVSVAGWGRTRVSSLSNKLQEIHISGVSAKTCYKKYLKRYPGLDKLLNFPGGFMIDTKICTKPGDGQGICEGDSGAPLVDRKRFKLVGIASATVGICGYSELPELFTRVSAYLDWIRKHASIPGVKTKTQHCKNTLAVTKKTAISFGGSTGTIAKGSKSLQIIGIASAKPSKTG</sequence>
<evidence type="ECO:0000313" key="2">
    <source>
        <dbReference type="EMBL" id="KAF0292332.1"/>
    </source>
</evidence>
<comment type="caution">
    <text evidence="2">The sequence shown here is derived from an EMBL/GenBank/DDBJ whole genome shotgun (WGS) entry which is preliminary data.</text>
</comment>
<accession>A0A6A4VNN1</accession>
<dbReference type="Proteomes" id="UP000440578">
    <property type="component" value="Unassembled WGS sequence"/>
</dbReference>
<proteinExistence type="predicted"/>
<dbReference type="Gene3D" id="2.40.10.10">
    <property type="entry name" value="Trypsin-like serine proteases"/>
    <property type="match status" value="1"/>
</dbReference>
<keyword evidence="3" id="KW-1185">Reference proteome</keyword>
<organism evidence="2 3">
    <name type="scientific">Amphibalanus amphitrite</name>
    <name type="common">Striped barnacle</name>
    <name type="synonym">Balanus amphitrite</name>
    <dbReference type="NCBI Taxonomy" id="1232801"/>
    <lineage>
        <taxon>Eukaryota</taxon>
        <taxon>Metazoa</taxon>
        <taxon>Ecdysozoa</taxon>
        <taxon>Arthropoda</taxon>
        <taxon>Crustacea</taxon>
        <taxon>Multicrustacea</taxon>
        <taxon>Cirripedia</taxon>
        <taxon>Thoracica</taxon>
        <taxon>Thoracicalcarea</taxon>
        <taxon>Balanomorpha</taxon>
        <taxon>Balanoidea</taxon>
        <taxon>Balanidae</taxon>
        <taxon>Amphibalaninae</taxon>
        <taxon>Amphibalanus</taxon>
    </lineage>
</organism>
<evidence type="ECO:0000313" key="3">
    <source>
        <dbReference type="Proteomes" id="UP000440578"/>
    </source>
</evidence>
<name>A0A6A4VNN1_AMPAM</name>
<protein>
    <submittedName>
        <fullName evidence="2">Chymotrypsin-2</fullName>
    </submittedName>
</protein>
<feature type="domain" description="Peptidase S1" evidence="1">
    <location>
        <begin position="1"/>
        <end position="193"/>
    </location>
</feature>
<dbReference type="Pfam" id="PF00089">
    <property type="entry name" value="Trypsin"/>
    <property type="match status" value="1"/>
</dbReference>
<evidence type="ECO:0000259" key="1">
    <source>
        <dbReference type="PROSITE" id="PS50240"/>
    </source>
</evidence>
<dbReference type="PANTHER" id="PTHR24260">
    <property type="match status" value="1"/>
</dbReference>
<dbReference type="InterPro" id="IPR009003">
    <property type="entry name" value="Peptidase_S1_PA"/>
</dbReference>
<dbReference type="SUPFAM" id="SSF50494">
    <property type="entry name" value="Trypsin-like serine proteases"/>
    <property type="match status" value="1"/>
</dbReference>
<dbReference type="OrthoDB" id="60866at2759"/>
<dbReference type="InterPro" id="IPR043504">
    <property type="entry name" value="Peptidase_S1_PA_chymotrypsin"/>
</dbReference>
<dbReference type="CDD" id="cd00190">
    <property type="entry name" value="Tryp_SPc"/>
    <property type="match status" value="1"/>
</dbReference>
<dbReference type="PRINTS" id="PR00722">
    <property type="entry name" value="CHYMOTRYPSIN"/>
</dbReference>
<dbReference type="SMART" id="SM00020">
    <property type="entry name" value="Tryp_SPc"/>
    <property type="match status" value="1"/>
</dbReference>
<dbReference type="AlphaFoldDB" id="A0A6A4VNN1"/>
<dbReference type="InterPro" id="IPR001314">
    <property type="entry name" value="Peptidase_S1A"/>
</dbReference>
<dbReference type="GO" id="GO:0004252">
    <property type="term" value="F:serine-type endopeptidase activity"/>
    <property type="evidence" value="ECO:0007669"/>
    <property type="project" value="InterPro"/>
</dbReference>
<dbReference type="GO" id="GO:0006508">
    <property type="term" value="P:proteolysis"/>
    <property type="evidence" value="ECO:0007669"/>
    <property type="project" value="InterPro"/>
</dbReference>